<dbReference type="InterPro" id="IPR016181">
    <property type="entry name" value="Acyl_CoA_acyltransferase"/>
</dbReference>
<dbReference type="PROSITE" id="PS51186">
    <property type="entry name" value="GNAT"/>
    <property type="match status" value="1"/>
</dbReference>
<accession>A0A5C1NND9</accession>
<dbReference type="CDD" id="cd04301">
    <property type="entry name" value="NAT_SF"/>
    <property type="match status" value="1"/>
</dbReference>
<dbReference type="PANTHER" id="PTHR13947:SF37">
    <property type="entry name" value="LD18367P"/>
    <property type="match status" value="1"/>
</dbReference>
<keyword evidence="4" id="KW-1185">Reference proteome</keyword>
<dbReference type="PANTHER" id="PTHR13947">
    <property type="entry name" value="GNAT FAMILY N-ACETYLTRANSFERASE"/>
    <property type="match status" value="1"/>
</dbReference>
<dbReference type="InterPro" id="IPR050769">
    <property type="entry name" value="NAT_camello-type"/>
</dbReference>
<dbReference type="AlphaFoldDB" id="A0A5C1NND9"/>
<dbReference type="EMBL" id="CP038437">
    <property type="protein sequence ID" value="QEM84111.1"/>
    <property type="molecule type" value="Genomic_DNA"/>
</dbReference>
<evidence type="ECO:0000259" key="2">
    <source>
        <dbReference type="PROSITE" id="PS51186"/>
    </source>
</evidence>
<evidence type="ECO:0000256" key="1">
    <source>
        <dbReference type="ARBA" id="ARBA00022679"/>
    </source>
</evidence>
<keyword evidence="1" id="KW-0808">Transferase</keyword>
<reference evidence="3" key="1">
    <citation type="submission" date="2021-02" db="EMBL/GenBank/DDBJ databases">
        <title>Strain Y2R2, a novel species of the genus Halomonas.</title>
        <authorList>
            <person name="Huang H."/>
        </authorList>
    </citation>
    <scope>NUCLEOTIDE SEQUENCE</scope>
    <source>
        <strain evidence="3">Y2R2</strain>
    </source>
</reference>
<dbReference type="GO" id="GO:0008080">
    <property type="term" value="F:N-acetyltransferase activity"/>
    <property type="evidence" value="ECO:0007669"/>
    <property type="project" value="InterPro"/>
</dbReference>
<dbReference type="OrthoDB" id="9813917at2"/>
<feature type="domain" description="N-acetyltransferase" evidence="2">
    <location>
        <begin position="1"/>
        <end position="134"/>
    </location>
</feature>
<organism evidence="3 4">
    <name type="scientific">Halomonas binhaiensis</name>
    <dbReference type="NCBI Taxonomy" id="2562282"/>
    <lineage>
        <taxon>Bacteria</taxon>
        <taxon>Pseudomonadati</taxon>
        <taxon>Pseudomonadota</taxon>
        <taxon>Gammaproteobacteria</taxon>
        <taxon>Oceanospirillales</taxon>
        <taxon>Halomonadaceae</taxon>
        <taxon>Halomonas</taxon>
    </lineage>
</organism>
<dbReference type="Gene3D" id="3.40.630.30">
    <property type="match status" value="1"/>
</dbReference>
<dbReference type="KEGG" id="hbh:E4T21_14170"/>
<evidence type="ECO:0000313" key="3">
    <source>
        <dbReference type="EMBL" id="QEM84111.1"/>
    </source>
</evidence>
<gene>
    <name evidence="3" type="ORF">E4T21_14170</name>
</gene>
<protein>
    <submittedName>
        <fullName evidence="3">GNAT family N-acetyltransferase</fullName>
    </submittedName>
</protein>
<dbReference type="SUPFAM" id="SSF55729">
    <property type="entry name" value="Acyl-CoA N-acyltransferases (Nat)"/>
    <property type="match status" value="1"/>
</dbReference>
<evidence type="ECO:0000313" key="4">
    <source>
        <dbReference type="Proteomes" id="UP000324285"/>
    </source>
</evidence>
<dbReference type="Proteomes" id="UP000324285">
    <property type="component" value="Chromosome"/>
</dbReference>
<name>A0A5C1NND9_9GAMM</name>
<dbReference type="Pfam" id="PF13508">
    <property type="entry name" value="Acetyltransf_7"/>
    <property type="match status" value="1"/>
</dbReference>
<proteinExistence type="predicted"/>
<sequence>MSIGSVSSCEAPLDLLLEADPSLESIKRYLDDSTCWVAWSGEQAVGVYVIQELGNGIHELMNIAVAPGHQGQGIGAKLLEHAIESARQQAARRLELGTGTFGYQLAFYQRAGFRVIAVERDYFLTHYDEPIHEHGIQHKDRLRLAVEYGTAGHEEK</sequence>
<dbReference type="InterPro" id="IPR000182">
    <property type="entry name" value="GNAT_dom"/>
</dbReference>